<name>A0A2P2P6Z9_RHIMU</name>
<accession>A0A2P2P6Z9</accession>
<organism evidence="1">
    <name type="scientific">Rhizophora mucronata</name>
    <name type="common">Asiatic mangrove</name>
    <dbReference type="NCBI Taxonomy" id="61149"/>
    <lineage>
        <taxon>Eukaryota</taxon>
        <taxon>Viridiplantae</taxon>
        <taxon>Streptophyta</taxon>
        <taxon>Embryophyta</taxon>
        <taxon>Tracheophyta</taxon>
        <taxon>Spermatophyta</taxon>
        <taxon>Magnoliopsida</taxon>
        <taxon>eudicotyledons</taxon>
        <taxon>Gunneridae</taxon>
        <taxon>Pentapetalae</taxon>
        <taxon>rosids</taxon>
        <taxon>fabids</taxon>
        <taxon>Malpighiales</taxon>
        <taxon>Rhizophoraceae</taxon>
        <taxon>Rhizophora</taxon>
    </lineage>
</organism>
<proteinExistence type="predicted"/>
<evidence type="ECO:0000313" key="1">
    <source>
        <dbReference type="EMBL" id="MBX50467.1"/>
    </source>
</evidence>
<dbReference type="AlphaFoldDB" id="A0A2P2P6Z9"/>
<sequence>MGPIVPSAYAADILNDNKLIINYFLKVKGPKGQCKSSNSKLWS</sequence>
<dbReference type="EMBL" id="GGEC01069983">
    <property type="protein sequence ID" value="MBX50467.1"/>
    <property type="molecule type" value="Transcribed_RNA"/>
</dbReference>
<reference evidence="1" key="1">
    <citation type="submission" date="2018-02" db="EMBL/GenBank/DDBJ databases">
        <title>Rhizophora mucronata_Transcriptome.</title>
        <authorList>
            <person name="Meera S.P."/>
            <person name="Sreeshan A."/>
            <person name="Augustine A."/>
        </authorList>
    </citation>
    <scope>NUCLEOTIDE SEQUENCE</scope>
    <source>
        <tissue evidence="1">Leaf</tissue>
    </source>
</reference>
<protein>
    <submittedName>
        <fullName evidence="1">Uncharacterized protein</fullName>
    </submittedName>
</protein>